<name>A0A1H9ZXQ9_9FIRM</name>
<keyword evidence="1" id="KW-0966">Cell projection</keyword>
<proteinExistence type="predicted"/>
<dbReference type="PANTHER" id="PTHR30531">
    <property type="entry name" value="FLAGELLAR BIOSYNTHETIC PROTEIN FLHB"/>
    <property type="match status" value="1"/>
</dbReference>
<sequence>MALKYDLEKDAAPIITAAGEGYVAEEILARAEENQVSIHQDERLVKELIQFKVGTEIPQELYDVVAQILVFVETVDKEKTLKGKDT</sequence>
<dbReference type="AlphaFoldDB" id="A0A1H9ZXQ9"/>
<keyword evidence="2" id="KW-1185">Reference proteome</keyword>
<gene>
    <name evidence="1" type="ORF">SAMN05660297_00757</name>
</gene>
<evidence type="ECO:0000313" key="1">
    <source>
        <dbReference type="EMBL" id="SES86182.1"/>
    </source>
</evidence>
<organism evidence="1 2">
    <name type="scientific">Natronincola peptidivorans</name>
    <dbReference type="NCBI Taxonomy" id="426128"/>
    <lineage>
        <taxon>Bacteria</taxon>
        <taxon>Bacillati</taxon>
        <taxon>Bacillota</taxon>
        <taxon>Clostridia</taxon>
        <taxon>Peptostreptococcales</taxon>
        <taxon>Natronincolaceae</taxon>
        <taxon>Natronincola</taxon>
    </lineage>
</organism>
<dbReference type="GO" id="GO:0009306">
    <property type="term" value="P:protein secretion"/>
    <property type="evidence" value="ECO:0007669"/>
    <property type="project" value="InterPro"/>
</dbReference>
<dbReference type="Gene3D" id="3.40.1690.10">
    <property type="entry name" value="secretion proteins EscU"/>
    <property type="match status" value="1"/>
</dbReference>
<dbReference type="InterPro" id="IPR006135">
    <property type="entry name" value="T3SS_substrate_exporter"/>
</dbReference>
<protein>
    <submittedName>
        <fullName evidence="1">Flagellar biosynthesis protein</fullName>
    </submittedName>
</protein>
<keyword evidence="1" id="KW-0969">Cilium</keyword>
<dbReference type="Pfam" id="PF01312">
    <property type="entry name" value="Bac_export_2"/>
    <property type="match status" value="1"/>
</dbReference>
<dbReference type="InterPro" id="IPR029025">
    <property type="entry name" value="T3SS_substrate_exporter_C"/>
</dbReference>
<keyword evidence="1" id="KW-0282">Flagellum</keyword>
<dbReference type="GO" id="GO:0005886">
    <property type="term" value="C:plasma membrane"/>
    <property type="evidence" value="ECO:0007669"/>
    <property type="project" value="TreeGrafter"/>
</dbReference>
<dbReference type="PANTHER" id="PTHR30531:SF12">
    <property type="entry name" value="FLAGELLAR BIOSYNTHETIC PROTEIN FLHB"/>
    <property type="match status" value="1"/>
</dbReference>
<dbReference type="STRING" id="426128.SAMN05660297_00757"/>
<dbReference type="SUPFAM" id="SSF160544">
    <property type="entry name" value="EscU C-terminal domain-like"/>
    <property type="match status" value="1"/>
</dbReference>
<dbReference type="EMBL" id="FOHU01000002">
    <property type="protein sequence ID" value="SES86182.1"/>
    <property type="molecule type" value="Genomic_DNA"/>
</dbReference>
<reference evidence="1 2" key="1">
    <citation type="submission" date="2016-10" db="EMBL/GenBank/DDBJ databases">
        <authorList>
            <person name="de Groot N.N."/>
        </authorList>
    </citation>
    <scope>NUCLEOTIDE SEQUENCE [LARGE SCALE GENOMIC DNA]</scope>
    <source>
        <strain evidence="1 2">DSM 18979</strain>
    </source>
</reference>
<dbReference type="Proteomes" id="UP000199568">
    <property type="component" value="Unassembled WGS sequence"/>
</dbReference>
<accession>A0A1H9ZXQ9</accession>
<evidence type="ECO:0000313" key="2">
    <source>
        <dbReference type="Proteomes" id="UP000199568"/>
    </source>
</evidence>